<dbReference type="Proteomes" id="UP001596043">
    <property type="component" value="Unassembled WGS sequence"/>
</dbReference>
<organism evidence="2 3">
    <name type="scientific">Dokdonia ponticola</name>
    <dbReference type="NCBI Taxonomy" id="2041041"/>
    <lineage>
        <taxon>Bacteria</taxon>
        <taxon>Pseudomonadati</taxon>
        <taxon>Bacteroidota</taxon>
        <taxon>Flavobacteriia</taxon>
        <taxon>Flavobacteriales</taxon>
        <taxon>Flavobacteriaceae</taxon>
        <taxon>Dokdonia</taxon>
    </lineage>
</organism>
<keyword evidence="1" id="KW-0732">Signal</keyword>
<evidence type="ECO:0000313" key="2">
    <source>
        <dbReference type="EMBL" id="MFC4636150.1"/>
    </source>
</evidence>
<keyword evidence="3" id="KW-1185">Reference proteome</keyword>
<protein>
    <recommendedName>
        <fullName evidence="4">DUF4932 domain-containing protein</fullName>
    </recommendedName>
</protein>
<evidence type="ECO:0000313" key="3">
    <source>
        <dbReference type="Proteomes" id="UP001596043"/>
    </source>
</evidence>
<name>A0ABV9I205_9FLAO</name>
<sequence length="479" mass="54999">MKTRSFLCILLCIPAFLFAQQDFIKIEHNQILGSLTFISAASNQPGTAPSYKTYIDSLVGSDPAFQSLAARFSKIEVQSSIHRKQFPEKRHPFTSTMDLLWIASANSTSVDDFAIRTIGFLPPNDHTELTDILKNVLPYYTKHIWEPTKTRRMAMEQALRPFSSQIETLFNKVDVFLGSNWSKTTPFKIMLYPIPLKRGGTTAIPKGNNLICSYLSKREKEAEDIIGIAIHEMNHILFDAQPLELQENIDAWFTTSTNPYAPLAYDFFDEGLATAVGNGWAYEQLNGQLDTKEWYNFEYVNGYGKKLYPLVKTYMDTNRTIDQAFIEKAIVLFGEAFPKAIVDLDILMNNLNLFSQSEEESTMDAYFAGVRERFRMRSAYFMSPINNEKSLTRFRESNRTKLIVVDQEHETIVPILQKQFPDFPKKIPKNTSFLTTFYDKNTESTIILMHTQKEADYAPLMDVLKAEKYVTYTKILTLD</sequence>
<evidence type="ECO:0008006" key="4">
    <source>
        <dbReference type="Google" id="ProtNLM"/>
    </source>
</evidence>
<evidence type="ECO:0000256" key="1">
    <source>
        <dbReference type="SAM" id="SignalP"/>
    </source>
</evidence>
<accession>A0ABV9I205</accession>
<feature type="signal peptide" evidence="1">
    <location>
        <begin position="1"/>
        <end position="19"/>
    </location>
</feature>
<comment type="caution">
    <text evidence="2">The sequence shown here is derived from an EMBL/GenBank/DDBJ whole genome shotgun (WGS) entry which is preliminary data.</text>
</comment>
<dbReference type="RefSeq" id="WP_379982060.1">
    <property type="nucleotide sequence ID" value="NZ_JBHSFV010000015.1"/>
</dbReference>
<feature type="chain" id="PRO_5046163569" description="DUF4932 domain-containing protein" evidence="1">
    <location>
        <begin position="20"/>
        <end position="479"/>
    </location>
</feature>
<reference evidence="3" key="1">
    <citation type="journal article" date="2019" name="Int. J. Syst. Evol. Microbiol.">
        <title>The Global Catalogue of Microorganisms (GCM) 10K type strain sequencing project: providing services to taxonomists for standard genome sequencing and annotation.</title>
        <authorList>
            <consortium name="The Broad Institute Genomics Platform"/>
            <consortium name="The Broad Institute Genome Sequencing Center for Infectious Disease"/>
            <person name="Wu L."/>
            <person name="Ma J."/>
        </authorList>
    </citation>
    <scope>NUCLEOTIDE SEQUENCE [LARGE SCALE GENOMIC DNA]</scope>
    <source>
        <strain evidence="3">YJ-61-S</strain>
    </source>
</reference>
<gene>
    <name evidence="2" type="ORF">ACFO3O_19745</name>
</gene>
<dbReference type="EMBL" id="JBHSFV010000015">
    <property type="protein sequence ID" value="MFC4636150.1"/>
    <property type="molecule type" value="Genomic_DNA"/>
</dbReference>
<proteinExistence type="predicted"/>